<keyword evidence="8" id="KW-1185">Reference proteome</keyword>
<reference evidence="9" key="1">
    <citation type="submission" date="2016-06" db="UniProtKB">
        <authorList>
            <consortium name="WormBaseParasite"/>
        </authorList>
    </citation>
    <scope>IDENTIFICATION</scope>
</reference>
<dbReference type="GO" id="GO:0005044">
    <property type="term" value="F:scavenger receptor activity"/>
    <property type="evidence" value="ECO:0007669"/>
    <property type="project" value="InterPro"/>
</dbReference>
<accession>A0A183HWG9</accession>
<gene>
    <name evidence="7" type="ORF">OFLC_LOCUS11833</name>
</gene>
<dbReference type="PANTHER" id="PTHR24043:SF8">
    <property type="entry name" value="EGF-LIKE DOMAIN-CONTAINING PROTEIN"/>
    <property type="match status" value="1"/>
</dbReference>
<dbReference type="InterPro" id="IPR042635">
    <property type="entry name" value="MEGF10/SREC1/2-like"/>
</dbReference>
<dbReference type="Proteomes" id="UP000267606">
    <property type="component" value="Unassembled WGS sequence"/>
</dbReference>
<sequence length="146" mass="15307">YNNKIIIGWRGPQCNLPCWAGHGNADCKPCNCKNDAGCDPLTGECICTPGWTGKSCEKPCSKNFYGINCSQECQCKNGAVCDPVNGECICAEGWIGSDCSVSCPSGEKKDCLGSCPCVHGTCAGGFEKCDCQPGYTGHICDKGSLS</sequence>
<keyword evidence="2" id="KW-0732">Signal</keyword>
<dbReference type="STRING" id="387005.A0A183HWG9"/>
<dbReference type="InterPro" id="IPR000742">
    <property type="entry name" value="EGF"/>
</dbReference>
<dbReference type="PANTHER" id="PTHR24043">
    <property type="entry name" value="SCAVENGER RECEPTOR CLASS F"/>
    <property type="match status" value="1"/>
</dbReference>
<dbReference type="AlphaFoldDB" id="A0A183HWG9"/>
<protein>
    <submittedName>
        <fullName evidence="9">EGF-like domain-containing protein</fullName>
    </submittedName>
</protein>
<comment type="caution">
    <text evidence="5">Lacks conserved residue(s) required for the propagation of feature annotation.</text>
</comment>
<dbReference type="PROSITE" id="PS50026">
    <property type="entry name" value="EGF_3"/>
    <property type="match status" value="1"/>
</dbReference>
<evidence type="ECO:0000256" key="2">
    <source>
        <dbReference type="ARBA" id="ARBA00022729"/>
    </source>
</evidence>
<organism evidence="9">
    <name type="scientific">Onchocerca flexuosa</name>
    <dbReference type="NCBI Taxonomy" id="387005"/>
    <lineage>
        <taxon>Eukaryota</taxon>
        <taxon>Metazoa</taxon>
        <taxon>Ecdysozoa</taxon>
        <taxon>Nematoda</taxon>
        <taxon>Chromadorea</taxon>
        <taxon>Rhabditida</taxon>
        <taxon>Spirurina</taxon>
        <taxon>Spiruromorpha</taxon>
        <taxon>Filarioidea</taxon>
        <taxon>Onchocercidae</taxon>
        <taxon>Onchocerca</taxon>
    </lineage>
</organism>
<dbReference type="WBParaSite" id="OFLC_0001183101-mRNA-1">
    <property type="protein sequence ID" value="OFLC_0001183101-mRNA-1"/>
    <property type="gene ID" value="OFLC_0001183101"/>
</dbReference>
<dbReference type="PRINTS" id="PR00011">
    <property type="entry name" value="EGFLAMININ"/>
</dbReference>
<dbReference type="Gene3D" id="2.170.300.10">
    <property type="entry name" value="Tie2 ligand-binding domain superfamily"/>
    <property type="match status" value="1"/>
</dbReference>
<dbReference type="SMART" id="SM00181">
    <property type="entry name" value="EGF"/>
    <property type="match status" value="3"/>
</dbReference>
<dbReference type="InterPro" id="IPR002049">
    <property type="entry name" value="LE_dom"/>
</dbReference>
<dbReference type="PROSITE" id="PS00022">
    <property type="entry name" value="EGF_1"/>
    <property type="match status" value="3"/>
</dbReference>
<evidence type="ECO:0000256" key="4">
    <source>
        <dbReference type="ARBA" id="ARBA00023157"/>
    </source>
</evidence>
<evidence type="ECO:0000259" key="6">
    <source>
        <dbReference type="PROSITE" id="PS50026"/>
    </source>
</evidence>
<reference evidence="7 8" key="2">
    <citation type="submission" date="2018-11" db="EMBL/GenBank/DDBJ databases">
        <authorList>
            <consortium name="Pathogen Informatics"/>
        </authorList>
    </citation>
    <scope>NUCLEOTIDE SEQUENCE [LARGE SCALE GENOMIC DNA]</scope>
</reference>
<proteinExistence type="predicted"/>
<keyword evidence="3" id="KW-0677">Repeat</keyword>
<feature type="domain" description="EGF-like" evidence="6">
    <location>
        <begin position="70"/>
        <end position="100"/>
    </location>
</feature>
<evidence type="ECO:0000313" key="9">
    <source>
        <dbReference type="WBParaSite" id="OFLC_0001183101-mRNA-1"/>
    </source>
</evidence>
<keyword evidence="4 5" id="KW-1015">Disulfide bond</keyword>
<evidence type="ECO:0000313" key="7">
    <source>
        <dbReference type="EMBL" id="VDO79594.1"/>
    </source>
</evidence>
<dbReference type="EMBL" id="UZAJ01017619">
    <property type="protein sequence ID" value="VDO79594.1"/>
    <property type="molecule type" value="Genomic_DNA"/>
</dbReference>
<evidence type="ECO:0000256" key="1">
    <source>
        <dbReference type="ARBA" id="ARBA00022536"/>
    </source>
</evidence>
<name>A0A183HWG9_9BILA</name>
<feature type="disulfide bond" evidence="5">
    <location>
        <begin position="90"/>
        <end position="99"/>
    </location>
</feature>
<evidence type="ECO:0000256" key="3">
    <source>
        <dbReference type="ARBA" id="ARBA00022737"/>
    </source>
</evidence>
<dbReference type="PROSITE" id="PS01186">
    <property type="entry name" value="EGF_2"/>
    <property type="match status" value="1"/>
</dbReference>
<evidence type="ECO:0000256" key="5">
    <source>
        <dbReference type="PROSITE-ProRule" id="PRU00076"/>
    </source>
</evidence>
<dbReference type="Pfam" id="PF00053">
    <property type="entry name" value="EGF_laminin"/>
    <property type="match status" value="1"/>
</dbReference>
<keyword evidence="1 5" id="KW-0245">EGF-like domain</keyword>
<dbReference type="SMART" id="SM00180">
    <property type="entry name" value="EGF_Lam"/>
    <property type="match status" value="2"/>
</dbReference>
<dbReference type="FunFam" id="2.170.300.10:FF:000041">
    <property type="entry name" value="Tyrosine protein kinase receptor tie-1, putative"/>
    <property type="match status" value="1"/>
</dbReference>
<evidence type="ECO:0000313" key="8">
    <source>
        <dbReference type="Proteomes" id="UP000267606"/>
    </source>
</evidence>